<evidence type="ECO:0000256" key="3">
    <source>
        <dbReference type="ARBA" id="ARBA00023136"/>
    </source>
</evidence>
<accession>A0A0K1PLX5</accession>
<feature type="region of interest" description="Disordered" evidence="6">
    <location>
        <begin position="517"/>
        <end position="536"/>
    </location>
</feature>
<dbReference type="Gene3D" id="4.10.1080.10">
    <property type="entry name" value="TSP type-3 repeat"/>
    <property type="match status" value="1"/>
</dbReference>
<dbReference type="STRING" id="1391654.AKJ09_01186"/>
<feature type="compositionally biased region" description="Basic and acidic residues" evidence="6">
    <location>
        <begin position="398"/>
        <end position="414"/>
    </location>
</feature>
<dbReference type="Pfam" id="PF02412">
    <property type="entry name" value="TSP_3"/>
    <property type="match status" value="3"/>
</dbReference>
<dbReference type="InterPro" id="IPR003367">
    <property type="entry name" value="Thrombospondin_3-like_rpt"/>
</dbReference>
<dbReference type="InterPro" id="IPR006665">
    <property type="entry name" value="OmpA-like"/>
</dbReference>
<keyword evidence="4" id="KW-0998">Cell outer membrane</keyword>
<dbReference type="PROSITE" id="PS51123">
    <property type="entry name" value="OMPA_2"/>
    <property type="match status" value="1"/>
</dbReference>
<dbReference type="GO" id="GO:0005509">
    <property type="term" value="F:calcium ion binding"/>
    <property type="evidence" value="ECO:0007669"/>
    <property type="project" value="InterPro"/>
</dbReference>
<evidence type="ECO:0000256" key="2">
    <source>
        <dbReference type="ARBA" id="ARBA00022729"/>
    </source>
</evidence>
<evidence type="ECO:0000256" key="5">
    <source>
        <dbReference type="PROSITE-ProRule" id="PRU00473"/>
    </source>
</evidence>
<protein>
    <submittedName>
        <fullName evidence="8">Outer membrane protein OmpA</fullName>
    </submittedName>
</protein>
<dbReference type="PANTHER" id="PTHR30329:SF21">
    <property type="entry name" value="LIPOPROTEIN YIAD-RELATED"/>
    <property type="match status" value="1"/>
</dbReference>
<dbReference type="Gene3D" id="3.30.1330.60">
    <property type="entry name" value="OmpA-like domain"/>
    <property type="match status" value="1"/>
</dbReference>
<sequence length="555" mass="58827">MFGVQSPYAAGSATPHLMLLGDYANNPLVLRRKSDDSDVGTVVGGQLFVHLNGSLSLFDRINLNIDVPLALYQGGDSPTSNGTSFNSPSGAEFGDIRAGLRVRLLGEYHDAFQLAVGGYVWLPTGKSGGFVGDGEVRGMPQLIVGGRTDRIVWSAAAGPELRSSQVYAGVDQGTMIKGGAGIGVLLGARRQFQIGPEFNVAFSTKSVEKRTTNAEALLGARYRVIRDMELGIAAGPGLTSGIGTPDFRGLLMVAYSPEQRADRDKDGVYDDVDACPDEFGDRSDDPAKNGCPAPKDRDKDGILDEIDACPDVPGVRSDDPAKNGCPLPKDRDKDGIPDDVDACPDTPGVRSDDPAKNGCPPDRDGDGIPDSADACPDLKGVASSDPKQNGCPPDTDGDGIRDDVDACKLEKGKPNPDPTKNGCPQAVRVTENAIVILQQVQFDTGKATIKKASDALLDEVAAVLTEHPEIRKAEIQGHTDDRGVPKANEKLSQDRADAVKKALVKRGIDEGRLVSRGYGQTAPIDDNKTEAGRQRNRRVEFKILEKASKGGSDAK</sequence>
<dbReference type="InterPro" id="IPR006664">
    <property type="entry name" value="OMP_bac"/>
</dbReference>
<feature type="domain" description="OmpA-like" evidence="7">
    <location>
        <begin position="429"/>
        <end position="547"/>
    </location>
</feature>
<evidence type="ECO:0000256" key="1">
    <source>
        <dbReference type="ARBA" id="ARBA00004442"/>
    </source>
</evidence>
<evidence type="ECO:0000313" key="8">
    <source>
        <dbReference type="EMBL" id="AKU94522.1"/>
    </source>
</evidence>
<dbReference type="PANTHER" id="PTHR30329">
    <property type="entry name" value="STATOR ELEMENT OF FLAGELLAR MOTOR COMPLEX"/>
    <property type="match status" value="1"/>
</dbReference>
<evidence type="ECO:0000259" key="7">
    <source>
        <dbReference type="PROSITE" id="PS51123"/>
    </source>
</evidence>
<proteinExistence type="predicted"/>
<keyword evidence="9" id="KW-1185">Reference proteome</keyword>
<dbReference type="EMBL" id="CP012333">
    <property type="protein sequence ID" value="AKU94522.1"/>
    <property type="molecule type" value="Genomic_DNA"/>
</dbReference>
<feature type="compositionally biased region" description="Acidic residues" evidence="6">
    <location>
        <begin position="269"/>
        <end position="278"/>
    </location>
</feature>
<dbReference type="PATRIC" id="fig|1391654.3.peg.1202"/>
<keyword evidence="2" id="KW-0732">Signal</keyword>
<dbReference type="InterPro" id="IPR028974">
    <property type="entry name" value="TSP_type-3_rpt"/>
</dbReference>
<feature type="region of interest" description="Disordered" evidence="6">
    <location>
        <begin position="260"/>
        <end position="424"/>
    </location>
</feature>
<dbReference type="CDD" id="cd07185">
    <property type="entry name" value="OmpA_C-like"/>
    <property type="match status" value="1"/>
</dbReference>
<comment type="subcellular location">
    <subcellularLocation>
        <location evidence="1">Cell outer membrane</location>
    </subcellularLocation>
</comment>
<dbReference type="AlphaFoldDB" id="A0A0K1PLX5"/>
<feature type="compositionally biased region" description="Basic and acidic residues" evidence="6">
    <location>
        <begin position="350"/>
        <end position="366"/>
    </location>
</feature>
<dbReference type="SUPFAM" id="SSF103647">
    <property type="entry name" value="TSP type-3 repeat"/>
    <property type="match status" value="1"/>
</dbReference>
<reference evidence="8 9" key="1">
    <citation type="submission" date="2015-08" db="EMBL/GenBank/DDBJ databases">
        <authorList>
            <person name="Babu N.S."/>
            <person name="Beckwith C.J."/>
            <person name="Beseler K.G."/>
            <person name="Brison A."/>
            <person name="Carone J.V."/>
            <person name="Caskin T.P."/>
            <person name="Diamond M."/>
            <person name="Durham M.E."/>
            <person name="Foxe J.M."/>
            <person name="Go M."/>
            <person name="Henderson B.A."/>
            <person name="Jones I.B."/>
            <person name="McGettigan J.A."/>
            <person name="Micheletti S.J."/>
            <person name="Nasrallah M.E."/>
            <person name="Ortiz D."/>
            <person name="Piller C.R."/>
            <person name="Privatt S.R."/>
            <person name="Schneider S.L."/>
            <person name="Sharp S."/>
            <person name="Smith T.C."/>
            <person name="Stanton J.D."/>
            <person name="Ullery H.E."/>
            <person name="Wilson R.J."/>
            <person name="Serrano M.G."/>
            <person name="Buck G."/>
            <person name="Lee V."/>
            <person name="Wang Y."/>
            <person name="Carvalho R."/>
            <person name="Voegtly L."/>
            <person name="Shi R."/>
            <person name="Duckworth R."/>
            <person name="Johnson A."/>
            <person name="Loviza R."/>
            <person name="Walstead R."/>
            <person name="Shah Z."/>
            <person name="Kiflezghi M."/>
            <person name="Wade K."/>
            <person name="Ball S.L."/>
            <person name="Bradley K.W."/>
            <person name="Asai D.J."/>
            <person name="Bowman C.A."/>
            <person name="Russell D.A."/>
            <person name="Pope W.H."/>
            <person name="Jacobs-Sera D."/>
            <person name="Hendrix R.W."/>
            <person name="Hatfull G.F."/>
        </authorList>
    </citation>
    <scope>NUCLEOTIDE SEQUENCE [LARGE SCALE GENOMIC DNA]</scope>
    <source>
        <strain evidence="8 9">DSM 27648</strain>
    </source>
</reference>
<dbReference type="SUPFAM" id="SSF103088">
    <property type="entry name" value="OmpA-like"/>
    <property type="match status" value="1"/>
</dbReference>
<dbReference type="InterPro" id="IPR050330">
    <property type="entry name" value="Bact_OuterMem_StrucFunc"/>
</dbReference>
<dbReference type="InterPro" id="IPR036737">
    <property type="entry name" value="OmpA-like_sf"/>
</dbReference>
<organism evidence="8 9">
    <name type="scientific">Labilithrix luteola</name>
    <dbReference type="NCBI Taxonomy" id="1391654"/>
    <lineage>
        <taxon>Bacteria</taxon>
        <taxon>Pseudomonadati</taxon>
        <taxon>Myxococcota</taxon>
        <taxon>Polyangia</taxon>
        <taxon>Polyangiales</taxon>
        <taxon>Labilitrichaceae</taxon>
        <taxon>Labilithrix</taxon>
    </lineage>
</organism>
<dbReference type="Pfam" id="PF00691">
    <property type="entry name" value="OmpA"/>
    <property type="match status" value="1"/>
</dbReference>
<dbReference type="Proteomes" id="UP000064967">
    <property type="component" value="Chromosome"/>
</dbReference>
<evidence type="ECO:0000256" key="4">
    <source>
        <dbReference type="ARBA" id="ARBA00023237"/>
    </source>
</evidence>
<dbReference type="GO" id="GO:0009279">
    <property type="term" value="C:cell outer membrane"/>
    <property type="evidence" value="ECO:0007669"/>
    <property type="project" value="UniProtKB-SubCell"/>
</dbReference>
<name>A0A0K1PLX5_9BACT</name>
<dbReference type="KEGG" id="llu:AKJ09_01186"/>
<evidence type="ECO:0000256" key="6">
    <source>
        <dbReference type="SAM" id="MobiDB-lite"/>
    </source>
</evidence>
<evidence type="ECO:0000313" key="9">
    <source>
        <dbReference type="Proteomes" id="UP000064967"/>
    </source>
</evidence>
<gene>
    <name evidence="8" type="ORF">AKJ09_01186</name>
</gene>
<feature type="compositionally biased region" description="Basic and acidic residues" evidence="6">
    <location>
        <begin position="525"/>
        <end position="536"/>
    </location>
</feature>
<dbReference type="GO" id="GO:0007155">
    <property type="term" value="P:cell adhesion"/>
    <property type="evidence" value="ECO:0007669"/>
    <property type="project" value="InterPro"/>
</dbReference>
<dbReference type="PRINTS" id="PR01021">
    <property type="entry name" value="OMPADOMAIN"/>
</dbReference>
<keyword evidence="3 5" id="KW-0472">Membrane</keyword>